<dbReference type="RefSeq" id="XP_012767379.1">
    <property type="nucleotide sequence ID" value="XM_012911925.1"/>
</dbReference>
<dbReference type="GeneID" id="24563734"/>
<dbReference type="InterPro" id="IPR027482">
    <property type="entry name" value="Sec1-like_dom2"/>
</dbReference>
<dbReference type="Pfam" id="PF00995">
    <property type="entry name" value="Sec1"/>
    <property type="match status" value="1"/>
</dbReference>
<evidence type="ECO:0000313" key="3">
    <source>
        <dbReference type="Proteomes" id="UP000033188"/>
    </source>
</evidence>
<dbReference type="GO" id="GO:0016192">
    <property type="term" value="P:vesicle-mediated transport"/>
    <property type="evidence" value="ECO:0007669"/>
    <property type="project" value="InterPro"/>
</dbReference>
<sequence>MEMDLHSLQLKAVSEMLQLSGDDDADGQQLKTWKVLIYDDEARKLLSPILKVGELRSLGVTLNMAISDRREPIPGVDAVYLVSPTEANVDAILADAQSHKYKQLYVNFTTYTSDAFLSEFARRFVEAKAHGSIAAVADRYIHFASIALSSFSLNMPKCFAECYGGRTEGETDPLLDTIVDRLLSVVVTLGTLPFLVAPRSMSPAATVAERLNKKLFELVSARHQLGISLASSYNRPMLLIVDRTIDLGSMIQHSWNYQPLLHDLFGINFDKLVLETGSEKSKKVTYDLEAGDKLYQAIHRLPLSDVASHIATSLEGYNAQLSQINRGEDEAAGSLVNAMNAIPQLTEQKRLLDMHTNLATALVDAVKSRDLDRFYEFEYDLDLLSEKNCFQQFEDLLGSDKSTAMDLYRSLLLVALNRPGVAESRFDELEHRIKLRGELKHDSLRGLRNLMKMKAFSEGLLKQIQNAKTSDLSTAKQINEGMTSAEAPRREFSQGHKKLAEYSSKLIDTGVSLFKGVRRMLPRKKQPCIVSVLESLLNNSEAISSEFAYYDPRTSESALAPSVRRSTSRRCVVFVVGGGSYNEAVALQDLASRSKYSIVYGSTAFDRPEDFMEQLGGAAFAL</sequence>
<evidence type="ECO:0000313" key="2">
    <source>
        <dbReference type="EMBL" id="CDR95193.1"/>
    </source>
</evidence>
<keyword evidence="3" id="KW-1185">Reference proteome</keyword>
<dbReference type="PANTHER" id="PTHR11679">
    <property type="entry name" value="VESICLE PROTEIN SORTING-ASSOCIATED"/>
    <property type="match status" value="1"/>
</dbReference>
<evidence type="ECO:0000256" key="1">
    <source>
        <dbReference type="ARBA" id="ARBA00009884"/>
    </source>
</evidence>
<dbReference type="InterPro" id="IPR036045">
    <property type="entry name" value="Sec1-like_sf"/>
</dbReference>
<dbReference type="InterPro" id="IPR043127">
    <property type="entry name" value="Sec-1-like_dom3a"/>
</dbReference>
<dbReference type="AlphaFoldDB" id="A0A061D3N2"/>
<protein>
    <submittedName>
        <fullName evidence="2">Sec1 family protein, putative</fullName>
    </submittedName>
</protein>
<dbReference type="InterPro" id="IPR043154">
    <property type="entry name" value="Sec-1-like_dom1"/>
</dbReference>
<dbReference type="Gene3D" id="3.40.50.2060">
    <property type="match status" value="1"/>
</dbReference>
<organism evidence="2 3">
    <name type="scientific">Babesia bigemina</name>
    <dbReference type="NCBI Taxonomy" id="5866"/>
    <lineage>
        <taxon>Eukaryota</taxon>
        <taxon>Sar</taxon>
        <taxon>Alveolata</taxon>
        <taxon>Apicomplexa</taxon>
        <taxon>Aconoidasida</taxon>
        <taxon>Piroplasmida</taxon>
        <taxon>Babesiidae</taxon>
        <taxon>Babesia</taxon>
    </lineage>
</organism>
<dbReference type="OrthoDB" id="10251230at2759"/>
<dbReference type="Gene3D" id="1.25.40.60">
    <property type="match status" value="1"/>
</dbReference>
<proteinExistence type="inferred from homology"/>
<dbReference type="Gene3D" id="3.40.50.1910">
    <property type="match status" value="1"/>
</dbReference>
<reference evidence="3" key="1">
    <citation type="submission" date="2014-06" db="EMBL/GenBank/DDBJ databases">
        <authorList>
            <person name="Aslett M."/>
            <person name="De Silva N."/>
        </authorList>
    </citation>
    <scope>NUCLEOTIDE SEQUENCE [LARGE SCALE GENOMIC DNA]</scope>
    <source>
        <strain evidence="3">Bond</strain>
    </source>
</reference>
<gene>
    <name evidence="2" type="ORF">BBBOND_0203500</name>
</gene>
<dbReference type="Gene3D" id="3.90.830.10">
    <property type="entry name" value="Syntaxin Binding Protein 1, Chain A, domain 2"/>
    <property type="match status" value="1"/>
</dbReference>
<dbReference type="InterPro" id="IPR001619">
    <property type="entry name" value="Sec1-like"/>
</dbReference>
<dbReference type="KEGG" id="bbig:BBBOND_0203500"/>
<dbReference type="PIRSF" id="PIRSF005715">
    <property type="entry name" value="VPS45_Sec1"/>
    <property type="match status" value="1"/>
</dbReference>
<comment type="similarity">
    <text evidence="1">Belongs to the STXBP/unc-18/SEC1 family.</text>
</comment>
<dbReference type="OMA" id="TMNIHIH"/>
<dbReference type="EMBL" id="LK391708">
    <property type="protein sequence ID" value="CDR95193.1"/>
    <property type="molecule type" value="Genomic_DNA"/>
</dbReference>
<name>A0A061D3N2_BABBI</name>
<dbReference type="SUPFAM" id="SSF56815">
    <property type="entry name" value="Sec1/munc18-like (SM) proteins"/>
    <property type="match status" value="1"/>
</dbReference>
<dbReference type="Proteomes" id="UP000033188">
    <property type="component" value="Chromosome 2"/>
</dbReference>
<dbReference type="STRING" id="5866.A0A061D3N2"/>
<dbReference type="VEuPathDB" id="PiroplasmaDB:BBBOND_0203500"/>
<accession>A0A061D3N2</accession>